<keyword evidence="3" id="KW-1185">Reference proteome</keyword>
<protein>
    <submittedName>
        <fullName evidence="2">Uncharacterized protein</fullName>
    </submittedName>
</protein>
<dbReference type="AlphaFoldDB" id="A0A9X2JGY4"/>
<evidence type="ECO:0000313" key="2">
    <source>
        <dbReference type="EMBL" id="MCO6045236.1"/>
    </source>
</evidence>
<feature type="region of interest" description="Disordered" evidence="1">
    <location>
        <begin position="72"/>
        <end position="94"/>
    </location>
</feature>
<dbReference type="RefSeq" id="WP_252853345.1">
    <property type="nucleotide sequence ID" value="NZ_JAMXLR010000051.1"/>
</dbReference>
<reference evidence="2" key="1">
    <citation type="submission" date="2022-06" db="EMBL/GenBank/DDBJ databases">
        <title>Aeoliella straminimaris, a novel planctomycete from sediments.</title>
        <authorList>
            <person name="Vitorino I.R."/>
            <person name="Lage O.M."/>
        </authorList>
    </citation>
    <scope>NUCLEOTIDE SEQUENCE</scope>
    <source>
        <strain evidence="2">ICT_H6.2</strain>
    </source>
</reference>
<dbReference type="EMBL" id="JAMXLR010000051">
    <property type="protein sequence ID" value="MCO6045236.1"/>
    <property type="molecule type" value="Genomic_DNA"/>
</dbReference>
<evidence type="ECO:0000256" key="1">
    <source>
        <dbReference type="SAM" id="MobiDB-lite"/>
    </source>
</evidence>
<evidence type="ECO:0000313" key="3">
    <source>
        <dbReference type="Proteomes" id="UP001155241"/>
    </source>
</evidence>
<accession>A0A9X2JGY4</accession>
<name>A0A9X2JGY4_9BACT</name>
<sequence>MKTRMSMFWAVGIIYLVAAEGANAVELRQPRAIQHEPFVPTSTPRASTSNDHGVRDAFQLRDTVSDDAAGPAELQSEVAEKADPLTSPTTEAMAKPQTKLLTPLGKRVRSVLDEYYVNPLNTRDDNAWDVLHWSIAYGVDANVSVGHPRGDQVAAIGWLCCNYPSAGKQIIELHNGRWDLSIAPGRQGHDAQFLAMLAQSRVARDYMIRVAHQEHTVEDLIEFEKRTCRSGQESTFKLISLAYYEGTDAKWKNYRGELWSVDRLLAEELKAPIGRYTSTCGGIHRLYAIDQAVKYRRRDGLPMTALYRQAEQKTKQYQRRAFSLQNGDGSFSTAWLDEAEQQGDATRRLTTSGHILEWLAASLDEDQLDDPRFERAVAYVAQLLERRSHYDWYPGALGHALHALSIYEQRTAGTEAGERSTRIAQQAPSRGY</sequence>
<organism evidence="2 3">
    <name type="scientific">Aeoliella straminimaris</name>
    <dbReference type="NCBI Taxonomy" id="2954799"/>
    <lineage>
        <taxon>Bacteria</taxon>
        <taxon>Pseudomonadati</taxon>
        <taxon>Planctomycetota</taxon>
        <taxon>Planctomycetia</taxon>
        <taxon>Pirellulales</taxon>
        <taxon>Lacipirellulaceae</taxon>
        <taxon>Aeoliella</taxon>
    </lineage>
</organism>
<gene>
    <name evidence="2" type="ORF">NG895_15095</name>
</gene>
<dbReference type="Proteomes" id="UP001155241">
    <property type="component" value="Unassembled WGS sequence"/>
</dbReference>
<comment type="caution">
    <text evidence="2">The sequence shown here is derived from an EMBL/GenBank/DDBJ whole genome shotgun (WGS) entry which is preliminary data.</text>
</comment>
<proteinExistence type="predicted"/>